<evidence type="ECO:0000256" key="1">
    <source>
        <dbReference type="SAM" id="Coils"/>
    </source>
</evidence>
<keyword evidence="3" id="KW-1185">Reference proteome</keyword>
<protein>
    <submittedName>
        <fullName evidence="2">Uncharacterized protein</fullName>
    </submittedName>
</protein>
<sequence length="54" mass="6243">MECTEDQPQMTETQEEVERLKTLLAQKEKEKDLLQEKIQACQAPNPLTPESINN</sequence>
<evidence type="ECO:0000313" key="2">
    <source>
        <dbReference type="EMBL" id="KAJ8379183.1"/>
    </source>
</evidence>
<feature type="coiled-coil region" evidence="1">
    <location>
        <begin position="10"/>
        <end position="40"/>
    </location>
</feature>
<keyword evidence="1" id="KW-0175">Coiled coil</keyword>
<accession>A0AAD7RFH3</accession>
<proteinExistence type="predicted"/>
<dbReference type="AlphaFoldDB" id="A0AAD7RFH3"/>
<feature type="non-terminal residue" evidence="2">
    <location>
        <position position="1"/>
    </location>
</feature>
<reference evidence="2" key="1">
    <citation type="journal article" date="2023" name="Science">
        <title>Genome structures resolve the early diversification of teleost fishes.</title>
        <authorList>
            <person name="Parey E."/>
            <person name="Louis A."/>
            <person name="Montfort J."/>
            <person name="Bouchez O."/>
            <person name="Roques C."/>
            <person name="Iampietro C."/>
            <person name="Lluch J."/>
            <person name="Castinel A."/>
            <person name="Donnadieu C."/>
            <person name="Desvignes T."/>
            <person name="Floi Bucao C."/>
            <person name="Jouanno E."/>
            <person name="Wen M."/>
            <person name="Mejri S."/>
            <person name="Dirks R."/>
            <person name="Jansen H."/>
            <person name="Henkel C."/>
            <person name="Chen W.J."/>
            <person name="Zahm M."/>
            <person name="Cabau C."/>
            <person name="Klopp C."/>
            <person name="Thompson A.W."/>
            <person name="Robinson-Rechavi M."/>
            <person name="Braasch I."/>
            <person name="Lecointre G."/>
            <person name="Bobe J."/>
            <person name="Postlethwait J.H."/>
            <person name="Berthelot C."/>
            <person name="Roest Crollius H."/>
            <person name="Guiguen Y."/>
        </authorList>
    </citation>
    <scope>NUCLEOTIDE SEQUENCE</scope>
    <source>
        <strain evidence="2">NC1722</strain>
    </source>
</reference>
<evidence type="ECO:0000313" key="3">
    <source>
        <dbReference type="Proteomes" id="UP001221898"/>
    </source>
</evidence>
<gene>
    <name evidence="2" type="ORF">AAFF_G00222950</name>
</gene>
<organism evidence="2 3">
    <name type="scientific">Aldrovandia affinis</name>
    <dbReference type="NCBI Taxonomy" id="143900"/>
    <lineage>
        <taxon>Eukaryota</taxon>
        <taxon>Metazoa</taxon>
        <taxon>Chordata</taxon>
        <taxon>Craniata</taxon>
        <taxon>Vertebrata</taxon>
        <taxon>Euteleostomi</taxon>
        <taxon>Actinopterygii</taxon>
        <taxon>Neopterygii</taxon>
        <taxon>Teleostei</taxon>
        <taxon>Notacanthiformes</taxon>
        <taxon>Halosauridae</taxon>
        <taxon>Aldrovandia</taxon>
    </lineage>
</organism>
<comment type="caution">
    <text evidence="2">The sequence shown here is derived from an EMBL/GenBank/DDBJ whole genome shotgun (WGS) entry which is preliminary data.</text>
</comment>
<dbReference type="Proteomes" id="UP001221898">
    <property type="component" value="Unassembled WGS sequence"/>
</dbReference>
<dbReference type="EMBL" id="JAINUG010000299">
    <property type="protein sequence ID" value="KAJ8379183.1"/>
    <property type="molecule type" value="Genomic_DNA"/>
</dbReference>
<name>A0AAD7RFH3_9TELE</name>